<gene>
    <name evidence="6" type="ORF">DRB17_09260</name>
</gene>
<dbReference type="Gene3D" id="1.20.1250.20">
    <property type="entry name" value="MFS general substrate transporter like domains"/>
    <property type="match status" value="1"/>
</dbReference>
<keyword evidence="1 4" id="KW-0812">Transmembrane</keyword>
<evidence type="ECO:0000256" key="2">
    <source>
        <dbReference type="ARBA" id="ARBA00022989"/>
    </source>
</evidence>
<dbReference type="InterPro" id="IPR050327">
    <property type="entry name" value="Proton-linked_MCT"/>
</dbReference>
<protein>
    <submittedName>
        <fullName evidence="6">MFS transporter</fullName>
    </submittedName>
</protein>
<dbReference type="PANTHER" id="PTHR11360:SF308">
    <property type="entry name" value="BLL3089 PROTEIN"/>
    <property type="match status" value="1"/>
</dbReference>
<evidence type="ECO:0000256" key="4">
    <source>
        <dbReference type="SAM" id="Phobius"/>
    </source>
</evidence>
<feature type="transmembrane region" description="Helical" evidence="4">
    <location>
        <begin position="52"/>
        <end position="69"/>
    </location>
</feature>
<feature type="transmembrane region" description="Helical" evidence="4">
    <location>
        <begin position="170"/>
        <end position="190"/>
    </location>
</feature>
<feature type="transmembrane region" description="Helical" evidence="4">
    <location>
        <begin position="380"/>
        <end position="401"/>
    </location>
</feature>
<evidence type="ECO:0000313" key="6">
    <source>
        <dbReference type="EMBL" id="RDD62022.1"/>
    </source>
</evidence>
<evidence type="ECO:0000259" key="5">
    <source>
        <dbReference type="PROSITE" id="PS50850"/>
    </source>
</evidence>
<feature type="transmembrane region" description="Helical" evidence="4">
    <location>
        <begin position="291"/>
        <end position="311"/>
    </location>
</feature>
<dbReference type="RefSeq" id="WP_114581920.1">
    <property type="nucleotide sequence ID" value="NZ_QPMH01000007.1"/>
</dbReference>
<feature type="transmembrane region" description="Helical" evidence="4">
    <location>
        <begin position="105"/>
        <end position="127"/>
    </location>
</feature>
<dbReference type="SUPFAM" id="SSF103473">
    <property type="entry name" value="MFS general substrate transporter"/>
    <property type="match status" value="1"/>
</dbReference>
<name>A0A369TAX1_9PROT</name>
<reference evidence="6 7" key="1">
    <citation type="submission" date="2018-07" db="EMBL/GenBank/DDBJ databases">
        <title>Venubactetium sediminum gen. nov., sp. nov., isolated from a marine solar saltern.</title>
        <authorList>
            <person name="Wang S."/>
        </authorList>
    </citation>
    <scope>NUCLEOTIDE SEQUENCE [LARGE SCALE GENOMIC DNA]</scope>
    <source>
        <strain evidence="6 7">WD2A32</strain>
    </source>
</reference>
<dbReference type="PANTHER" id="PTHR11360">
    <property type="entry name" value="MONOCARBOXYLATE TRANSPORTER"/>
    <property type="match status" value="1"/>
</dbReference>
<dbReference type="AlphaFoldDB" id="A0A369TAX1"/>
<feature type="transmembrane region" description="Helical" evidence="4">
    <location>
        <begin position="354"/>
        <end position="374"/>
    </location>
</feature>
<keyword evidence="7" id="KW-1185">Reference proteome</keyword>
<dbReference type="PROSITE" id="PS50850">
    <property type="entry name" value="MFS"/>
    <property type="match status" value="1"/>
</dbReference>
<dbReference type="GO" id="GO:0022857">
    <property type="term" value="F:transmembrane transporter activity"/>
    <property type="evidence" value="ECO:0007669"/>
    <property type="project" value="InterPro"/>
</dbReference>
<feature type="transmembrane region" description="Helical" evidence="4">
    <location>
        <begin position="139"/>
        <end position="164"/>
    </location>
</feature>
<keyword evidence="2 4" id="KW-1133">Transmembrane helix</keyword>
<dbReference type="InterPro" id="IPR036259">
    <property type="entry name" value="MFS_trans_sf"/>
</dbReference>
<evidence type="ECO:0000313" key="7">
    <source>
        <dbReference type="Proteomes" id="UP000253941"/>
    </source>
</evidence>
<feature type="transmembrane region" description="Helical" evidence="4">
    <location>
        <begin position="81"/>
        <end position="99"/>
    </location>
</feature>
<keyword evidence="3 4" id="KW-0472">Membrane</keyword>
<comment type="caution">
    <text evidence="6">The sequence shown here is derived from an EMBL/GenBank/DDBJ whole genome shotgun (WGS) entry which is preliminary data.</text>
</comment>
<feature type="transmembrane region" description="Helical" evidence="4">
    <location>
        <begin position="259"/>
        <end position="279"/>
    </location>
</feature>
<sequence>MRSYLPFIAANPRFLTFGVLATLFSSFGQTFFIALFGGAWREAFDLSHGDVGAIYSGATLVSGLTLMWLGRLIDRVALWRYTLAVCLALSGACLLTGLVPSAAMLAIAFFTLRLTGQGLLSHLAMVAMARRFVATRGKAVSLAAVGHPVGEAVFPLVAVVLMAALGWRGAWLLFGAVLMVGLAPLMLWLLRGAERDRGNGATATKGMAVQAGNPGDRSLKQVVRDPLFFAVMFCMLAPAFITTGLFFHQVALAEAKGWSLSWLASCFIGFAATQTLGGLGTGTLVDRFGAVRVLPMYLLPLAAACAVVASFDHPLTAAVYLGLAGVTAGAGMTLLGALWAEVYGVAHLGAIRGLVQAMMVLATAAAPGLLGWLLDGGIGFSAIGLGCAGYAAGASALLTVLRASLLKRIQAA</sequence>
<feature type="transmembrane region" description="Helical" evidence="4">
    <location>
        <begin position="227"/>
        <end position="247"/>
    </location>
</feature>
<feature type="domain" description="Major facilitator superfamily (MFS) profile" evidence="5">
    <location>
        <begin position="14"/>
        <end position="411"/>
    </location>
</feature>
<proteinExistence type="predicted"/>
<organism evidence="6 7">
    <name type="scientific">Ferruginivarius sediminum</name>
    <dbReference type="NCBI Taxonomy" id="2661937"/>
    <lineage>
        <taxon>Bacteria</taxon>
        <taxon>Pseudomonadati</taxon>
        <taxon>Pseudomonadota</taxon>
        <taxon>Alphaproteobacteria</taxon>
        <taxon>Rhodospirillales</taxon>
        <taxon>Rhodospirillaceae</taxon>
        <taxon>Ferruginivarius</taxon>
    </lineage>
</organism>
<dbReference type="EMBL" id="QPMH01000007">
    <property type="protein sequence ID" value="RDD62022.1"/>
    <property type="molecule type" value="Genomic_DNA"/>
</dbReference>
<dbReference type="InterPro" id="IPR011701">
    <property type="entry name" value="MFS"/>
</dbReference>
<feature type="transmembrane region" description="Helical" evidence="4">
    <location>
        <begin position="317"/>
        <end position="342"/>
    </location>
</feature>
<evidence type="ECO:0000256" key="3">
    <source>
        <dbReference type="ARBA" id="ARBA00023136"/>
    </source>
</evidence>
<accession>A0A369TAX1</accession>
<dbReference type="Proteomes" id="UP000253941">
    <property type="component" value="Unassembled WGS sequence"/>
</dbReference>
<dbReference type="Pfam" id="PF07690">
    <property type="entry name" value="MFS_1"/>
    <property type="match status" value="1"/>
</dbReference>
<dbReference type="InterPro" id="IPR020846">
    <property type="entry name" value="MFS_dom"/>
</dbReference>
<evidence type="ECO:0000256" key="1">
    <source>
        <dbReference type="ARBA" id="ARBA00022692"/>
    </source>
</evidence>